<dbReference type="Proteomes" id="UP001161276">
    <property type="component" value="Unassembled WGS sequence"/>
</dbReference>
<dbReference type="InterPro" id="IPR000259">
    <property type="entry name" value="Adhesion_dom_fimbrial"/>
</dbReference>
<organism evidence="6 7">
    <name type="scientific">Achromobacter marplatensis</name>
    <dbReference type="NCBI Taxonomy" id="470868"/>
    <lineage>
        <taxon>Bacteria</taxon>
        <taxon>Pseudomonadati</taxon>
        <taxon>Pseudomonadota</taxon>
        <taxon>Betaproteobacteria</taxon>
        <taxon>Burkholderiales</taxon>
        <taxon>Alcaligenaceae</taxon>
        <taxon>Achromobacter</taxon>
    </lineage>
</organism>
<evidence type="ECO:0000256" key="2">
    <source>
        <dbReference type="ARBA" id="ARBA00006671"/>
    </source>
</evidence>
<keyword evidence="3" id="KW-0281">Fimbrium</keyword>
<feature type="chain" id="PRO_5041254202" evidence="4">
    <location>
        <begin position="33"/>
        <end position="414"/>
    </location>
</feature>
<reference evidence="6" key="1">
    <citation type="submission" date="2022-09" db="EMBL/GenBank/DDBJ databases">
        <title>Intensive care unit water sources are persistently colonized with multi-drug resistant bacteria and are the site of extensive horizontal gene transfer of antibiotic resistance genes.</title>
        <authorList>
            <person name="Diorio-Toth L."/>
        </authorList>
    </citation>
    <scope>NUCLEOTIDE SEQUENCE</scope>
    <source>
        <strain evidence="6">GD03676</strain>
    </source>
</reference>
<dbReference type="InterPro" id="IPR050263">
    <property type="entry name" value="Bact_Fimbrial_Adh_Pro"/>
</dbReference>
<dbReference type="RefSeq" id="WP_280025964.1">
    <property type="nucleotide sequence ID" value="NZ_JAOCKG010000002.1"/>
</dbReference>
<dbReference type="PANTHER" id="PTHR33420:SF14">
    <property type="entry name" value="TYPE 1 FIMBRIN D-MANNOSE SPECIFIC ADHESIN"/>
    <property type="match status" value="1"/>
</dbReference>
<evidence type="ECO:0000256" key="4">
    <source>
        <dbReference type="SAM" id="SignalP"/>
    </source>
</evidence>
<evidence type="ECO:0000259" key="5">
    <source>
        <dbReference type="Pfam" id="PF00419"/>
    </source>
</evidence>
<gene>
    <name evidence="6" type="ORF">N5K24_04800</name>
</gene>
<dbReference type="Gene3D" id="2.60.40.1090">
    <property type="entry name" value="Fimbrial-type adhesion domain"/>
    <property type="match status" value="1"/>
</dbReference>
<keyword evidence="4" id="KW-0732">Signal</keyword>
<evidence type="ECO:0000256" key="1">
    <source>
        <dbReference type="ARBA" id="ARBA00004561"/>
    </source>
</evidence>
<dbReference type="InterPro" id="IPR008966">
    <property type="entry name" value="Adhesion_dom_sf"/>
</dbReference>
<name>A0AA43B0C1_9BURK</name>
<feature type="signal peptide" evidence="4">
    <location>
        <begin position="1"/>
        <end position="32"/>
    </location>
</feature>
<proteinExistence type="inferred from homology"/>
<dbReference type="AlphaFoldDB" id="A0AA43B0C1"/>
<dbReference type="Pfam" id="PF00419">
    <property type="entry name" value="Fimbrial"/>
    <property type="match status" value="1"/>
</dbReference>
<dbReference type="EMBL" id="JAOCKG010000002">
    <property type="protein sequence ID" value="MDH2049697.1"/>
    <property type="molecule type" value="Genomic_DNA"/>
</dbReference>
<evidence type="ECO:0000313" key="7">
    <source>
        <dbReference type="Proteomes" id="UP001161276"/>
    </source>
</evidence>
<feature type="domain" description="Fimbrial-type adhesion" evidence="5">
    <location>
        <begin position="254"/>
        <end position="414"/>
    </location>
</feature>
<sequence length="414" mass="43705">MRAVSLFRVSRTGAGVLALGGALLLGAMDAAAQVNPRWAKECKLLQIGDTGNGGATPWEKTGADTSTVNNVIARRSLSVTAKHTYWREAFAEEPRMIHGGRWKDVPPQFSALHLIPTNVKGLSIRISGTESPGAYVSAQKLDRYLKFYSAGLQAPSQNFGFYTGQSIVVEVVVTGPVEPGSHILNDLDPAWAGTKFEVVATQRSKIETPANGVFFDSDGSDGFGPDGGPQCRDVRAYTVKDILTSEGGGGGLPIEAKCTVDAKFQGAGFTLPMGQYSVGDFRSNGSLGKEVPFDVSVHTCAAGAKPKIGFNAQYGLISGVSNVLQLQDPAASTSAKNLGIIITKQGSEQPLIIGQGGDVGQKYEFDNVPVSGVAANGTAEIKLGARYRRTDQDLQPGVKAGVANSQVNFKIYYD</sequence>
<comment type="similarity">
    <text evidence="2">Belongs to the fimbrial protein family.</text>
</comment>
<accession>A0AA43B0C1</accession>
<dbReference type="SUPFAM" id="SSF49401">
    <property type="entry name" value="Bacterial adhesins"/>
    <property type="match status" value="1"/>
</dbReference>
<dbReference type="GO" id="GO:0043709">
    <property type="term" value="P:cell adhesion involved in single-species biofilm formation"/>
    <property type="evidence" value="ECO:0007669"/>
    <property type="project" value="TreeGrafter"/>
</dbReference>
<protein>
    <submittedName>
        <fullName evidence="6">Type 1 fimbrial protein</fullName>
    </submittedName>
</protein>
<comment type="subcellular location">
    <subcellularLocation>
        <location evidence="1">Fimbrium</location>
    </subcellularLocation>
</comment>
<dbReference type="PANTHER" id="PTHR33420">
    <property type="entry name" value="FIMBRIAL SUBUNIT ELFA-RELATED"/>
    <property type="match status" value="1"/>
</dbReference>
<evidence type="ECO:0000256" key="3">
    <source>
        <dbReference type="ARBA" id="ARBA00023263"/>
    </source>
</evidence>
<comment type="caution">
    <text evidence="6">The sequence shown here is derived from an EMBL/GenBank/DDBJ whole genome shotgun (WGS) entry which is preliminary data.</text>
</comment>
<dbReference type="GO" id="GO:0009289">
    <property type="term" value="C:pilus"/>
    <property type="evidence" value="ECO:0007669"/>
    <property type="project" value="UniProtKB-SubCell"/>
</dbReference>
<dbReference type="InterPro" id="IPR036937">
    <property type="entry name" value="Adhesion_dom_fimbrial_sf"/>
</dbReference>
<evidence type="ECO:0000313" key="6">
    <source>
        <dbReference type="EMBL" id="MDH2049697.1"/>
    </source>
</evidence>